<evidence type="ECO:0000256" key="12">
    <source>
        <dbReference type="ARBA" id="ARBA00023098"/>
    </source>
</evidence>
<accession>A0A1G4JXU7</accession>
<keyword evidence="8 16" id="KW-0812">Transmembrane</keyword>
<evidence type="ECO:0000256" key="14">
    <source>
        <dbReference type="ARBA" id="ARBA00023315"/>
    </source>
</evidence>
<keyword evidence="12 16" id="KW-0443">Lipid metabolism</keyword>
<evidence type="ECO:0000256" key="3">
    <source>
        <dbReference type="ARBA" id="ARBA00005189"/>
    </source>
</evidence>
<keyword evidence="14 16" id="KW-0012">Acyltransferase</keyword>
<name>A0A1G4JXU7_9SACH</name>
<evidence type="ECO:0000256" key="1">
    <source>
        <dbReference type="ARBA" id="ARBA00004477"/>
    </source>
</evidence>
<comment type="pathway">
    <text evidence="2 16">Glycerolipid metabolism; triacylglycerol biosynthesis.</text>
</comment>
<dbReference type="GO" id="GO:0005789">
    <property type="term" value="C:endoplasmic reticulum membrane"/>
    <property type="evidence" value="ECO:0007669"/>
    <property type="project" value="UniProtKB-SubCell"/>
</dbReference>
<comment type="pathway">
    <text evidence="3">Lipid metabolism.</text>
</comment>
<protein>
    <recommendedName>
        <fullName evidence="5 16">Diacylglycerol O-acyltransferase</fullName>
        <ecNumber evidence="5 16">2.3.1.20</ecNumber>
    </recommendedName>
</protein>
<dbReference type="GO" id="GO:0004144">
    <property type="term" value="F:diacylglycerol O-acyltransferase activity"/>
    <property type="evidence" value="ECO:0007669"/>
    <property type="project" value="UniProtKB-UniRule"/>
</dbReference>
<evidence type="ECO:0000256" key="11">
    <source>
        <dbReference type="ARBA" id="ARBA00022989"/>
    </source>
</evidence>
<dbReference type="AlphaFoldDB" id="A0A1G4JXU7"/>
<evidence type="ECO:0000256" key="13">
    <source>
        <dbReference type="ARBA" id="ARBA00023136"/>
    </source>
</evidence>
<comment type="catalytic activity">
    <reaction evidence="15 16">
        <text>an acyl-CoA + a 1,2-diacyl-sn-glycerol = a triacyl-sn-glycerol + CoA</text>
        <dbReference type="Rhea" id="RHEA:10868"/>
        <dbReference type="ChEBI" id="CHEBI:17815"/>
        <dbReference type="ChEBI" id="CHEBI:57287"/>
        <dbReference type="ChEBI" id="CHEBI:58342"/>
        <dbReference type="ChEBI" id="CHEBI:64615"/>
        <dbReference type="EC" id="2.3.1.20"/>
    </reaction>
</comment>
<evidence type="ECO:0000256" key="17">
    <source>
        <dbReference type="SAM" id="MobiDB-lite"/>
    </source>
</evidence>
<comment type="function">
    <text evidence="16">Catalyzes the terminal and only committed step in triacylglycerol synthesis by using diacylglycerol and fatty acyl CoA as substrates.</text>
</comment>
<organism evidence="18 19">
    <name type="scientific">Lachancea mirantina</name>
    <dbReference type="NCBI Taxonomy" id="1230905"/>
    <lineage>
        <taxon>Eukaryota</taxon>
        <taxon>Fungi</taxon>
        <taxon>Dikarya</taxon>
        <taxon>Ascomycota</taxon>
        <taxon>Saccharomycotina</taxon>
        <taxon>Saccharomycetes</taxon>
        <taxon>Saccharomycetales</taxon>
        <taxon>Saccharomycetaceae</taxon>
        <taxon>Lachancea</taxon>
    </lineage>
</organism>
<feature type="compositionally biased region" description="Basic and acidic residues" evidence="17">
    <location>
        <begin position="23"/>
        <end position="36"/>
    </location>
</feature>
<dbReference type="OrthoDB" id="264532at2759"/>
<dbReference type="CDD" id="cd07987">
    <property type="entry name" value="LPLAT_MGAT-like"/>
    <property type="match status" value="1"/>
</dbReference>
<comment type="caution">
    <text evidence="16">Lacks conserved residue(s) required for the propagation of feature annotation.</text>
</comment>
<keyword evidence="9" id="KW-0319">Glycerol metabolism</keyword>
<sequence>MEITHRKKVNGAGKTRHRTKGGKVTEPEKPDGVADGDKFRARSPSELLHHELEHVHYYGKDREEGETLGELLHDHDVLHAPSLTFCSLKTPWKRRLQTLAAAWHVGSFLYIFAFTLLALVNPLSWIFMVPYLVYYIFDRSPANGNVTKRYSLWFRRLAFWRYYCEYFPIKIHKTTDLEPTFVTEGPDASDKNARYAIVWVVRLWPAHRQVTFRFWKRKVVPKTKVAGPKYIFGYHPHGVAALGAFGAFGTEGCGWTELFPGIPTCLMTLINQFQIPFYRDYLLSLGVTSVSKKNALKVLQRDYSICIVVGGAQEALLSRIGNADLVLKRRKGFIKLAMETGNVSLVPCYAFGETDCYNILQTDDKSYLRRFQLWIKRNYGFTIPFFFARGLFNYDFGLIPFRCPINVVVGNPIHVKNACKNPSMKEIDNYQKLYVAELQRIFDTYKEQFGYKDLSLNLKE</sequence>
<comment type="similarity">
    <text evidence="4 16">Belongs to the diacylglycerol acyltransferase family.</text>
</comment>
<dbReference type="Proteomes" id="UP000191024">
    <property type="component" value="Chromosome F"/>
</dbReference>
<evidence type="ECO:0000256" key="2">
    <source>
        <dbReference type="ARBA" id="ARBA00004771"/>
    </source>
</evidence>
<evidence type="ECO:0000256" key="6">
    <source>
        <dbReference type="ARBA" id="ARBA00022516"/>
    </source>
</evidence>
<evidence type="ECO:0000256" key="4">
    <source>
        <dbReference type="ARBA" id="ARBA00005420"/>
    </source>
</evidence>
<feature type="compositionally biased region" description="Basic residues" evidence="17">
    <location>
        <begin position="1"/>
        <end position="21"/>
    </location>
</feature>
<feature type="transmembrane region" description="Helical" evidence="16">
    <location>
        <begin position="108"/>
        <end position="137"/>
    </location>
</feature>
<dbReference type="EC" id="2.3.1.20" evidence="5 16"/>
<proteinExistence type="inferred from homology"/>
<reference evidence="19" key="1">
    <citation type="submission" date="2016-03" db="EMBL/GenBank/DDBJ databases">
        <authorList>
            <person name="Devillers H."/>
        </authorList>
    </citation>
    <scope>NUCLEOTIDE SEQUENCE [LARGE SCALE GENOMIC DNA]</scope>
</reference>
<dbReference type="PANTHER" id="PTHR12317">
    <property type="entry name" value="DIACYLGLYCEROL O-ACYLTRANSFERASE"/>
    <property type="match status" value="1"/>
</dbReference>
<keyword evidence="10 16" id="KW-0256">Endoplasmic reticulum</keyword>
<dbReference type="InterPro" id="IPR007130">
    <property type="entry name" value="DAGAT"/>
</dbReference>
<evidence type="ECO:0000256" key="5">
    <source>
        <dbReference type="ARBA" id="ARBA00013244"/>
    </source>
</evidence>
<evidence type="ECO:0000313" key="19">
    <source>
        <dbReference type="Proteomes" id="UP000191024"/>
    </source>
</evidence>
<keyword evidence="7" id="KW-0808">Transferase</keyword>
<keyword evidence="6 16" id="KW-0444">Lipid biosynthesis</keyword>
<evidence type="ECO:0000256" key="7">
    <source>
        <dbReference type="ARBA" id="ARBA00022679"/>
    </source>
</evidence>
<dbReference type="GO" id="GO:0019432">
    <property type="term" value="P:triglyceride biosynthetic process"/>
    <property type="evidence" value="ECO:0007669"/>
    <property type="project" value="UniProtKB-UniRule"/>
</dbReference>
<dbReference type="EMBL" id="LT598467">
    <property type="protein sequence ID" value="SCU95913.1"/>
    <property type="molecule type" value="Genomic_DNA"/>
</dbReference>
<dbReference type="Pfam" id="PF03982">
    <property type="entry name" value="DAGAT"/>
    <property type="match status" value="2"/>
</dbReference>
<evidence type="ECO:0000256" key="9">
    <source>
        <dbReference type="ARBA" id="ARBA00022798"/>
    </source>
</evidence>
<evidence type="ECO:0000313" key="18">
    <source>
        <dbReference type="EMBL" id="SCU95913.1"/>
    </source>
</evidence>
<keyword evidence="19" id="KW-1185">Reference proteome</keyword>
<keyword evidence="13 16" id="KW-0472">Membrane</keyword>
<dbReference type="GO" id="GO:0006071">
    <property type="term" value="P:glycerol metabolic process"/>
    <property type="evidence" value="ECO:0007669"/>
    <property type="project" value="UniProtKB-UniRule"/>
</dbReference>
<dbReference type="PANTHER" id="PTHR12317:SF0">
    <property type="entry name" value="ACYLTRANSFERASE"/>
    <property type="match status" value="1"/>
</dbReference>
<gene>
    <name evidence="18" type="ORF">LAMI_0F04390G</name>
</gene>
<keyword evidence="11 16" id="KW-1133">Transmembrane helix</keyword>
<evidence type="ECO:0000256" key="16">
    <source>
        <dbReference type="RuleBase" id="RU367023"/>
    </source>
</evidence>
<feature type="region of interest" description="Disordered" evidence="17">
    <location>
        <begin position="1"/>
        <end position="36"/>
    </location>
</feature>
<evidence type="ECO:0000256" key="8">
    <source>
        <dbReference type="ARBA" id="ARBA00022692"/>
    </source>
</evidence>
<evidence type="ECO:0000256" key="10">
    <source>
        <dbReference type="ARBA" id="ARBA00022824"/>
    </source>
</evidence>
<dbReference type="UniPathway" id="UPA00282"/>
<comment type="subcellular location">
    <subcellularLocation>
        <location evidence="1 16">Endoplasmic reticulum membrane</location>
        <topology evidence="1 16">Multi-pass membrane protein</topology>
    </subcellularLocation>
</comment>
<dbReference type="STRING" id="1230905.A0A1G4JXU7"/>
<evidence type="ECO:0000256" key="15">
    <source>
        <dbReference type="ARBA" id="ARBA00048109"/>
    </source>
</evidence>